<proteinExistence type="predicted"/>
<dbReference type="AlphaFoldDB" id="A0AAN6VL75"/>
<feature type="compositionally biased region" description="Basic and acidic residues" evidence="1">
    <location>
        <begin position="165"/>
        <end position="175"/>
    </location>
</feature>
<reference evidence="2" key="2">
    <citation type="submission" date="2023-05" db="EMBL/GenBank/DDBJ databases">
        <authorList>
            <consortium name="Lawrence Berkeley National Laboratory"/>
            <person name="Steindorff A."/>
            <person name="Hensen N."/>
            <person name="Bonometti L."/>
            <person name="Westerberg I."/>
            <person name="Brannstrom I.O."/>
            <person name="Guillou S."/>
            <person name="Cros-Aarteil S."/>
            <person name="Calhoun S."/>
            <person name="Haridas S."/>
            <person name="Kuo A."/>
            <person name="Mondo S."/>
            <person name="Pangilinan J."/>
            <person name="Riley R."/>
            <person name="Labutti K."/>
            <person name="Andreopoulos B."/>
            <person name="Lipzen A."/>
            <person name="Chen C."/>
            <person name="Yanf M."/>
            <person name="Daum C."/>
            <person name="Ng V."/>
            <person name="Clum A."/>
            <person name="Ohm R."/>
            <person name="Martin F."/>
            <person name="Silar P."/>
            <person name="Natvig D."/>
            <person name="Lalanne C."/>
            <person name="Gautier V."/>
            <person name="Ament-Velasquez S.L."/>
            <person name="Kruys A."/>
            <person name="Hutchinson M.I."/>
            <person name="Powell A.J."/>
            <person name="Barry K."/>
            <person name="Miller A.N."/>
            <person name="Grigoriev I.V."/>
            <person name="Debuchy R."/>
            <person name="Gladieux P."/>
            <person name="Thoren M.H."/>
            <person name="Johannesson H."/>
        </authorList>
    </citation>
    <scope>NUCLEOTIDE SEQUENCE</scope>
    <source>
        <strain evidence="2">CBS 538.74</strain>
    </source>
</reference>
<comment type="caution">
    <text evidence="2">The sequence shown here is derived from an EMBL/GenBank/DDBJ whole genome shotgun (WGS) entry which is preliminary data.</text>
</comment>
<sequence length="217" mass="24757">MSFVNTVVPALNTRIRPWVPVGRCANNFLYRLVHNSWGLSADDEEVWDNTSQLMGYILAAKNSEGKEEFAFIQLGELDCTKDGQDNWYTTTAYTLLTCEHLANNICFVIRPITKDGVQDDTTAERLEWKEKGFYLVALISQQGHVDSVYAIYNLEWEDPLAGEDGRYRPDDRDWGKPPGFGDGDEDEDEDKEEKQIFYARLADSMGDFGGGYHVCWD</sequence>
<protein>
    <submittedName>
        <fullName evidence="2">Uncharacterized protein</fullName>
    </submittedName>
</protein>
<accession>A0AAN6VL75</accession>
<keyword evidence="3" id="KW-1185">Reference proteome</keyword>
<evidence type="ECO:0000313" key="3">
    <source>
        <dbReference type="Proteomes" id="UP001302745"/>
    </source>
</evidence>
<dbReference type="Proteomes" id="UP001302745">
    <property type="component" value="Unassembled WGS sequence"/>
</dbReference>
<dbReference type="EMBL" id="MU856949">
    <property type="protein sequence ID" value="KAK4153169.1"/>
    <property type="molecule type" value="Genomic_DNA"/>
</dbReference>
<evidence type="ECO:0000313" key="2">
    <source>
        <dbReference type="EMBL" id="KAK4153169.1"/>
    </source>
</evidence>
<evidence type="ECO:0000256" key="1">
    <source>
        <dbReference type="SAM" id="MobiDB-lite"/>
    </source>
</evidence>
<feature type="region of interest" description="Disordered" evidence="1">
    <location>
        <begin position="165"/>
        <end position="192"/>
    </location>
</feature>
<gene>
    <name evidence="2" type="ORF">C8A00DRAFT_34112</name>
</gene>
<name>A0AAN6VL75_9PEZI</name>
<reference evidence="2" key="1">
    <citation type="journal article" date="2023" name="Mol. Phylogenet. Evol.">
        <title>Genome-scale phylogeny and comparative genomics of the fungal order Sordariales.</title>
        <authorList>
            <person name="Hensen N."/>
            <person name="Bonometti L."/>
            <person name="Westerberg I."/>
            <person name="Brannstrom I.O."/>
            <person name="Guillou S."/>
            <person name="Cros-Aarteil S."/>
            <person name="Calhoun S."/>
            <person name="Haridas S."/>
            <person name="Kuo A."/>
            <person name="Mondo S."/>
            <person name="Pangilinan J."/>
            <person name="Riley R."/>
            <person name="LaButti K."/>
            <person name="Andreopoulos B."/>
            <person name="Lipzen A."/>
            <person name="Chen C."/>
            <person name="Yan M."/>
            <person name="Daum C."/>
            <person name="Ng V."/>
            <person name="Clum A."/>
            <person name="Steindorff A."/>
            <person name="Ohm R.A."/>
            <person name="Martin F."/>
            <person name="Silar P."/>
            <person name="Natvig D.O."/>
            <person name="Lalanne C."/>
            <person name="Gautier V."/>
            <person name="Ament-Velasquez S.L."/>
            <person name="Kruys A."/>
            <person name="Hutchinson M.I."/>
            <person name="Powell A.J."/>
            <person name="Barry K."/>
            <person name="Miller A.N."/>
            <person name="Grigoriev I.V."/>
            <person name="Debuchy R."/>
            <person name="Gladieux P."/>
            <person name="Hiltunen Thoren M."/>
            <person name="Johannesson H."/>
        </authorList>
    </citation>
    <scope>NUCLEOTIDE SEQUENCE</scope>
    <source>
        <strain evidence="2">CBS 538.74</strain>
    </source>
</reference>
<organism evidence="2 3">
    <name type="scientific">Chaetomidium leptoderma</name>
    <dbReference type="NCBI Taxonomy" id="669021"/>
    <lineage>
        <taxon>Eukaryota</taxon>
        <taxon>Fungi</taxon>
        <taxon>Dikarya</taxon>
        <taxon>Ascomycota</taxon>
        <taxon>Pezizomycotina</taxon>
        <taxon>Sordariomycetes</taxon>
        <taxon>Sordariomycetidae</taxon>
        <taxon>Sordariales</taxon>
        <taxon>Chaetomiaceae</taxon>
        <taxon>Chaetomidium</taxon>
    </lineage>
</organism>
<feature type="compositionally biased region" description="Acidic residues" evidence="1">
    <location>
        <begin position="182"/>
        <end position="191"/>
    </location>
</feature>